<dbReference type="InterPro" id="IPR001387">
    <property type="entry name" value="Cro/C1-type_HTH"/>
</dbReference>
<evidence type="ECO:0000313" key="3">
    <source>
        <dbReference type="EMBL" id="RHW31508.1"/>
    </source>
</evidence>
<sequence length="208" mass="23507">MFFSGERLKVARQYKKYTLETLADNLELLYGIKINKGMISRWENGKAKPRDSTLDALSVVLEVPVEFLMGRNDFGNNLMFLRLSSGLSLEELSEKSGILQSTIELSEAGIFLPQNEAELQKLGEALNVDDLRKYIMDRIDEPKPLTVEEHEDWLGTSSEAGHVDSQNADDLYSILNSNNVLHYKGRALSSNELDKINKVIEAILEIEE</sequence>
<dbReference type="GO" id="GO:0003700">
    <property type="term" value="F:DNA-binding transcription factor activity"/>
    <property type="evidence" value="ECO:0007669"/>
    <property type="project" value="TreeGrafter"/>
</dbReference>
<keyword evidence="4" id="KW-1185">Reference proteome</keyword>
<dbReference type="SMART" id="SM00530">
    <property type="entry name" value="HTH_XRE"/>
    <property type="match status" value="2"/>
</dbReference>
<reference evidence="3 4" key="1">
    <citation type="journal article" date="2017" name="Int. J. Syst. Evol. Microbiol.">
        <title>Bacillus notoginsengisoli sp. nov., a novel bacterium isolated from the rhizosphere of Panax notoginseng.</title>
        <authorList>
            <person name="Zhang M.Y."/>
            <person name="Cheng J."/>
            <person name="Cai Y."/>
            <person name="Zhang T.Y."/>
            <person name="Wu Y.Y."/>
            <person name="Manikprabhu D."/>
            <person name="Li W.J."/>
            <person name="Zhang Y.X."/>
        </authorList>
    </citation>
    <scope>NUCLEOTIDE SEQUENCE [LARGE SCALE GENOMIC DNA]</scope>
    <source>
        <strain evidence="3 4">JCM 30743</strain>
    </source>
</reference>
<evidence type="ECO:0000259" key="2">
    <source>
        <dbReference type="PROSITE" id="PS50943"/>
    </source>
</evidence>
<dbReference type="InterPro" id="IPR050807">
    <property type="entry name" value="TransReg_Diox_bact_type"/>
</dbReference>
<dbReference type="EMBL" id="QWEG01000022">
    <property type="protein sequence ID" value="RHW31508.1"/>
    <property type="molecule type" value="Genomic_DNA"/>
</dbReference>
<keyword evidence="1" id="KW-0238">DNA-binding</keyword>
<dbReference type="PROSITE" id="PS50943">
    <property type="entry name" value="HTH_CROC1"/>
    <property type="match status" value="2"/>
</dbReference>
<dbReference type="AlphaFoldDB" id="A0A417YFI9"/>
<dbReference type="OrthoDB" id="5190137at2"/>
<dbReference type="Proteomes" id="UP000284416">
    <property type="component" value="Unassembled WGS sequence"/>
</dbReference>
<proteinExistence type="predicted"/>
<dbReference type="GO" id="GO:0003677">
    <property type="term" value="F:DNA binding"/>
    <property type="evidence" value="ECO:0007669"/>
    <property type="project" value="UniProtKB-KW"/>
</dbReference>
<feature type="domain" description="HTH cro/C1-type" evidence="2">
    <location>
        <begin position="8"/>
        <end position="68"/>
    </location>
</feature>
<dbReference type="Pfam" id="PF01381">
    <property type="entry name" value="HTH_3"/>
    <property type="match status" value="1"/>
</dbReference>
<accession>A0A417YFI9</accession>
<dbReference type="SUPFAM" id="SSF47413">
    <property type="entry name" value="lambda repressor-like DNA-binding domains"/>
    <property type="match status" value="2"/>
</dbReference>
<dbReference type="CDD" id="cd00093">
    <property type="entry name" value="HTH_XRE"/>
    <property type="match status" value="2"/>
</dbReference>
<evidence type="ECO:0000313" key="4">
    <source>
        <dbReference type="Proteomes" id="UP000284416"/>
    </source>
</evidence>
<dbReference type="PANTHER" id="PTHR46797">
    <property type="entry name" value="HTH-TYPE TRANSCRIPTIONAL REGULATOR"/>
    <property type="match status" value="1"/>
</dbReference>
<comment type="caution">
    <text evidence="3">The sequence shown here is derived from an EMBL/GenBank/DDBJ whole genome shotgun (WGS) entry which is preliminary data.</text>
</comment>
<organism evidence="3 4">
    <name type="scientific">Neobacillus notoginsengisoli</name>
    <dbReference type="NCBI Taxonomy" id="1578198"/>
    <lineage>
        <taxon>Bacteria</taxon>
        <taxon>Bacillati</taxon>
        <taxon>Bacillota</taxon>
        <taxon>Bacilli</taxon>
        <taxon>Bacillales</taxon>
        <taxon>Bacillaceae</taxon>
        <taxon>Neobacillus</taxon>
    </lineage>
</organism>
<dbReference type="RefSeq" id="WP_118924586.1">
    <property type="nucleotide sequence ID" value="NZ_QWEG01000022.1"/>
</dbReference>
<dbReference type="Gene3D" id="1.10.260.40">
    <property type="entry name" value="lambda repressor-like DNA-binding domains"/>
    <property type="match status" value="2"/>
</dbReference>
<name>A0A417YFI9_9BACI</name>
<evidence type="ECO:0000256" key="1">
    <source>
        <dbReference type="ARBA" id="ARBA00023125"/>
    </source>
</evidence>
<dbReference type="PANTHER" id="PTHR46797:SF1">
    <property type="entry name" value="METHYLPHOSPHONATE SYNTHASE"/>
    <property type="match status" value="1"/>
</dbReference>
<dbReference type="InterPro" id="IPR010982">
    <property type="entry name" value="Lambda_DNA-bd_dom_sf"/>
</dbReference>
<dbReference type="GO" id="GO:0005829">
    <property type="term" value="C:cytosol"/>
    <property type="evidence" value="ECO:0007669"/>
    <property type="project" value="TreeGrafter"/>
</dbReference>
<gene>
    <name evidence="3" type="ORF">D1B31_22140</name>
</gene>
<feature type="domain" description="HTH cro/C1-type" evidence="2">
    <location>
        <begin position="81"/>
        <end position="131"/>
    </location>
</feature>
<protein>
    <submittedName>
        <fullName evidence="3">XRE family transcriptional regulator</fullName>
    </submittedName>
</protein>